<feature type="region of interest" description="Disordered" evidence="2">
    <location>
        <begin position="288"/>
        <end position="361"/>
    </location>
</feature>
<reference evidence="3 4" key="1">
    <citation type="submission" date="2017-12" db="EMBL/GenBank/DDBJ databases">
        <title>Genome Sequence of the Amphotericin B-resistant Candida duobushaemulonii strain, B09383.</title>
        <authorList>
            <person name="Chow N.A."/>
            <person name="Gade L."/>
            <person name="Batra D."/>
            <person name="Rowe L.A."/>
            <person name="Loparev V.N."/>
            <person name="Litvintseva A.P."/>
        </authorList>
    </citation>
    <scope>NUCLEOTIDE SEQUENCE [LARGE SCALE GENOMIC DNA]</scope>
    <source>
        <strain evidence="3 4">B09383</strain>
    </source>
</reference>
<dbReference type="VEuPathDB" id="FungiDB:CXQ87_004469"/>
<dbReference type="AlphaFoldDB" id="A0A2V1AJ32"/>
<dbReference type="GeneID" id="37004468"/>
<proteinExistence type="predicted"/>
<feature type="compositionally biased region" description="Basic and acidic residues" evidence="2">
    <location>
        <begin position="300"/>
        <end position="329"/>
    </location>
</feature>
<evidence type="ECO:0000313" key="4">
    <source>
        <dbReference type="Proteomes" id="UP000244406"/>
    </source>
</evidence>
<dbReference type="Proteomes" id="UP000244406">
    <property type="component" value="Unassembled WGS sequence"/>
</dbReference>
<dbReference type="RefSeq" id="XP_025337851.1">
    <property type="nucleotide sequence ID" value="XM_025482908.1"/>
</dbReference>
<gene>
    <name evidence="3" type="ORF">CXQ87_004469</name>
</gene>
<name>A0A2V1AJ32_9ASCO</name>
<feature type="compositionally biased region" description="Polar residues" evidence="2">
    <location>
        <begin position="52"/>
        <end position="68"/>
    </location>
</feature>
<keyword evidence="4" id="KW-1185">Reference proteome</keyword>
<accession>A0A2V1AJ32</accession>
<evidence type="ECO:0000256" key="2">
    <source>
        <dbReference type="SAM" id="MobiDB-lite"/>
    </source>
</evidence>
<dbReference type="EMBL" id="PKFP01000006">
    <property type="protein sequence ID" value="PVH16911.1"/>
    <property type="molecule type" value="Genomic_DNA"/>
</dbReference>
<feature type="region of interest" description="Disordered" evidence="2">
    <location>
        <begin position="37"/>
        <end position="89"/>
    </location>
</feature>
<evidence type="ECO:0000313" key="3">
    <source>
        <dbReference type="EMBL" id="PVH16911.1"/>
    </source>
</evidence>
<organism evidence="3 4">
    <name type="scientific">Candidozyma duobushaemuli</name>
    <dbReference type="NCBI Taxonomy" id="1231522"/>
    <lineage>
        <taxon>Eukaryota</taxon>
        <taxon>Fungi</taxon>
        <taxon>Dikarya</taxon>
        <taxon>Ascomycota</taxon>
        <taxon>Saccharomycotina</taxon>
        <taxon>Pichiomycetes</taxon>
        <taxon>Metschnikowiaceae</taxon>
        <taxon>Candidozyma</taxon>
    </lineage>
</organism>
<keyword evidence="1" id="KW-0175">Coiled coil</keyword>
<evidence type="ECO:0000256" key="1">
    <source>
        <dbReference type="SAM" id="Coils"/>
    </source>
</evidence>
<feature type="coiled-coil region" evidence="1">
    <location>
        <begin position="135"/>
        <end position="200"/>
    </location>
</feature>
<comment type="caution">
    <text evidence="3">The sequence shown here is derived from an EMBL/GenBank/DDBJ whole genome shotgun (WGS) entry which is preliminary data.</text>
</comment>
<sequence length="361" mass="41235">MDREATQDILNKYLETQSSAEECKPYIEEGYESDPLMDLSNYSMAGKKAPQSRFTSPAKSYDSPTKQLQRLRGSPSKQPSGRFQDKSRSTVQQDFDLSFLDDLESISNDQFHANKHEAYTFLPDTKYSSFISNSAMKLRKALQAEQEKNKILEQTNRELEIQLSEAHEMRTSHDRLISQVRGLQDRNEELEMELRGKDSKLRDSSLSQENVLLRSKLVKYKTLYESCLKEHADDKRHLKAEGVPAQAKVDKVFKEGLAVKGDEKINSKELKVLLEGLSSFTRKLEEANTKHAAASQAQASHRDENDDEFESNKGKINEQGTSEDKDYIRHTPNSSSTPHVENEGNDATRNLMGKYNWNKTL</sequence>
<protein>
    <submittedName>
        <fullName evidence="3">Uncharacterized protein</fullName>
    </submittedName>
</protein>